<evidence type="ECO:0000313" key="3">
    <source>
        <dbReference type="Proteomes" id="UP000038010"/>
    </source>
</evidence>
<comment type="caution">
    <text evidence="2">The sequence shown here is derived from an EMBL/GenBank/DDBJ whole genome shotgun (WGS) entry which is preliminary data.</text>
</comment>
<dbReference type="RefSeq" id="XP_017998397.1">
    <property type="nucleotide sequence ID" value="XM_018140903.1"/>
</dbReference>
<proteinExistence type="predicted"/>
<accession>A0A0N1H775</accession>
<feature type="compositionally biased region" description="Basic and acidic residues" evidence="1">
    <location>
        <begin position="179"/>
        <end position="200"/>
    </location>
</feature>
<evidence type="ECO:0000256" key="1">
    <source>
        <dbReference type="SAM" id="MobiDB-lite"/>
    </source>
</evidence>
<gene>
    <name evidence="2" type="ORF">AB675_12007</name>
</gene>
<sequence length="322" mass="36161">MPGINASALLLSQGWAGPGHALGPSQPYRQHGTRGLAYDPSSVTRTTSSGLLKPLLVSKKDGNKGLGRKAHEPARGNEWWLKGFEMNLQMGRFGGLYSYFLPGGSTGGTLGKQQKESVPYEPSTKISEWGRNKRKSDVLDDDDAIEQEQDEAIKKSKKHKTTTTAQSQFAEVATFLSARDAEHEQKRQRKEDRRKAKAMRDSQAFGMVGEFLAVKEAANRGSELEKEMRRKAREERRHRKEEKRKRRSRAGAVEDSAGSKSASPAESEDGLEVRAAEEAKSDRRKERSIRIVKTSSGDERPETREERKARRALRKEKKQKAR</sequence>
<feature type="compositionally biased region" description="Basic residues" evidence="1">
    <location>
        <begin position="309"/>
        <end position="322"/>
    </location>
</feature>
<keyword evidence="3" id="KW-1185">Reference proteome</keyword>
<dbReference type="STRING" id="1664694.A0A0N1H775"/>
<dbReference type="OrthoDB" id="3366546at2759"/>
<dbReference type="VEuPathDB" id="FungiDB:AB675_12007"/>
<feature type="compositionally biased region" description="Basic and acidic residues" evidence="1">
    <location>
        <begin position="271"/>
        <end position="289"/>
    </location>
</feature>
<evidence type="ECO:0000313" key="2">
    <source>
        <dbReference type="EMBL" id="KPI38434.1"/>
    </source>
</evidence>
<reference evidence="2 3" key="1">
    <citation type="submission" date="2015-06" db="EMBL/GenBank/DDBJ databases">
        <title>Draft genome of the ant-associated black yeast Phialophora attae CBS 131958.</title>
        <authorList>
            <person name="Moreno L.F."/>
            <person name="Stielow B.J."/>
            <person name="de Hoog S."/>
            <person name="Vicente V.A."/>
            <person name="Weiss V.A."/>
            <person name="de Vries M."/>
            <person name="Cruz L.M."/>
            <person name="Souza E.M."/>
        </authorList>
    </citation>
    <scope>NUCLEOTIDE SEQUENCE [LARGE SCALE GENOMIC DNA]</scope>
    <source>
        <strain evidence="2 3">CBS 131958</strain>
    </source>
</reference>
<organism evidence="2 3">
    <name type="scientific">Cyphellophora attinorum</name>
    <dbReference type="NCBI Taxonomy" id="1664694"/>
    <lineage>
        <taxon>Eukaryota</taxon>
        <taxon>Fungi</taxon>
        <taxon>Dikarya</taxon>
        <taxon>Ascomycota</taxon>
        <taxon>Pezizomycotina</taxon>
        <taxon>Eurotiomycetes</taxon>
        <taxon>Chaetothyriomycetidae</taxon>
        <taxon>Chaetothyriales</taxon>
        <taxon>Cyphellophoraceae</taxon>
        <taxon>Cyphellophora</taxon>
    </lineage>
</organism>
<feature type="region of interest" description="Disordered" evidence="1">
    <location>
        <begin position="21"/>
        <end position="46"/>
    </location>
</feature>
<protein>
    <submittedName>
        <fullName evidence="2">Uncharacterized protein</fullName>
    </submittedName>
</protein>
<dbReference type="GeneID" id="28732784"/>
<feature type="region of interest" description="Disordered" evidence="1">
    <location>
        <begin position="108"/>
        <end position="137"/>
    </location>
</feature>
<feature type="compositionally biased region" description="Basic and acidic residues" evidence="1">
    <location>
        <begin position="222"/>
        <end position="235"/>
    </location>
</feature>
<feature type="compositionally biased region" description="Basic and acidic residues" evidence="1">
    <location>
        <begin position="296"/>
        <end position="308"/>
    </location>
</feature>
<name>A0A0N1H775_9EURO</name>
<feature type="compositionally biased region" description="Basic and acidic residues" evidence="1">
    <location>
        <begin position="128"/>
        <end position="137"/>
    </location>
</feature>
<feature type="region of interest" description="Disordered" evidence="1">
    <location>
        <begin position="174"/>
        <end position="322"/>
    </location>
</feature>
<dbReference type="Proteomes" id="UP000038010">
    <property type="component" value="Unassembled WGS sequence"/>
</dbReference>
<feature type="compositionally biased region" description="Basic residues" evidence="1">
    <location>
        <begin position="236"/>
        <end position="249"/>
    </location>
</feature>
<dbReference type="AlphaFoldDB" id="A0A0N1H775"/>
<dbReference type="EMBL" id="LFJN01000019">
    <property type="protein sequence ID" value="KPI38434.1"/>
    <property type="molecule type" value="Genomic_DNA"/>
</dbReference>